<dbReference type="PANTHER" id="PTHR34847">
    <property type="entry name" value="NODULATION PROTEIN U"/>
    <property type="match status" value="1"/>
</dbReference>
<keyword evidence="4" id="KW-0808">Transferase</keyword>
<evidence type="ECO:0000256" key="1">
    <source>
        <dbReference type="ARBA" id="ARBA00006129"/>
    </source>
</evidence>
<gene>
    <name evidence="4" type="ORF">SAMN05421742_10199</name>
</gene>
<dbReference type="Gene3D" id="3.30.420.40">
    <property type="match status" value="2"/>
</dbReference>
<dbReference type="InterPro" id="IPR038152">
    <property type="entry name" value="Carbam_trans_C_sf"/>
</dbReference>
<dbReference type="Pfam" id="PF16861">
    <property type="entry name" value="Carbam_trans_C"/>
    <property type="match status" value="1"/>
</dbReference>
<accession>A0A1G7TTX1</accession>
<dbReference type="EMBL" id="FNCV01000001">
    <property type="protein sequence ID" value="SDG38621.1"/>
    <property type="molecule type" value="Genomic_DNA"/>
</dbReference>
<dbReference type="Pfam" id="PF02543">
    <property type="entry name" value="Carbam_trans_N"/>
    <property type="match status" value="1"/>
</dbReference>
<dbReference type="Gene3D" id="3.90.870.20">
    <property type="entry name" value="Carbamoyltransferase, C-terminal domain"/>
    <property type="match status" value="1"/>
</dbReference>
<comment type="similarity">
    <text evidence="1">Belongs to the NodU/CmcH family.</text>
</comment>
<feature type="domain" description="Carbamoyltransferase" evidence="2">
    <location>
        <begin position="4"/>
        <end position="344"/>
    </location>
</feature>
<dbReference type="GO" id="GO:0016740">
    <property type="term" value="F:transferase activity"/>
    <property type="evidence" value="ECO:0007669"/>
    <property type="project" value="UniProtKB-KW"/>
</dbReference>
<proteinExistence type="inferred from homology"/>
<dbReference type="InterPro" id="IPR003696">
    <property type="entry name" value="Carbtransf_dom"/>
</dbReference>
<evidence type="ECO:0000313" key="5">
    <source>
        <dbReference type="Proteomes" id="UP000217076"/>
    </source>
</evidence>
<dbReference type="AlphaFoldDB" id="A0A1G7TTX1"/>
<organism evidence="4 5">
    <name type="scientific">Roseospirillum parvum</name>
    <dbReference type="NCBI Taxonomy" id="83401"/>
    <lineage>
        <taxon>Bacteria</taxon>
        <taxon>Pseudomonadati</taxon>
        <taxon>Pseudomonadota</taxon>
        <taxon>Alphaproteobacteria</taxon>
        <taxon>Rhodospirillales</taxon>
        <taxon>Rhodospirillaceae</taxon>
        <taxon>Roseospirillum</taxon>
    </lineage>
</organism>
<evidence type="ECO:0000259" key="2">
    <source>
        <dbReference type="Pfam" id="PF02543"/>
    </source>
</evidence>
<dbReference type="Proteomes" id="UP000217076">
    <property type="component" value="Unassembled WGS sequence"/>
</dbReference>
<reference evidence="5" key="1">
    <citation type="submission" date="2016-10" db="EMBL/GenBank/DDBJ databases">
        <authorList>
            <person name="Varghese N."/>
            <person name="Submissions S."/>
        </authorList>
    </citation>
    <scope>NUCLEOTIDE SEQUENCE [LARGE SCALE GENOMIC DNA]</scope>
    <source>
        <strain evidence="5">930I</strain>
    </source>
</reference>
<feature type="domain" description="Carbamoyltransferase C-terminal" evidence="3">
    <location>
        <begin position="398"/>
        <end position="567"/>
    </location>
</feature>
<evidence type="ECO:0000313" key="4">
    <source>
        <dbReference type="EMBL" id="SDG38621.1"/>
    </source>
</evidence>
<sequence length="571" mass="62411">MIILSLHTGRHDGTAALFDGYRLRAAVQLERLTRLKGDGGGIPRPAMDEVLDIAGLTPGQVDAVVLSRASFPARLCRLPAHKRLADRLGRALKGEDKLRDLVSLQRRFGQPDAARLIDGARLKAELGLRAEVPLFFSNHHLAHALSAFFYTDWDDALLYTADGCGDNVHYSARVVRDGRLDTLFGDDAELLAPRRVDSLGLAYGYMTQALGFRMNRHEGKLTGLAAFGQPTLLDELAAHFRVEDTGRVASDFASDAAMRAEIARLAASTAREDAAASIQQLLEDTVLASVRRLLELHPVRHLALAGGVFANVRLNRLLTEATGVRESFIFPGMGDEGITVGGALQFLLERDGLKTWLDHRHRLSDVYLGRDFDGEIDRVLAATPGVTRRPGPPADSAAELLAKGDIVAIYSGRMEFGPRALGARSILANPADRAVNDSLNARLTRTEFMPFAPVVAAEDAAEVFEITPANAYACRFMTITCGVKPQWHDRIPAVVHVDGTARPQIIDRDTNPLYFDILAAFKKHTGLPVLVNTSFNAHEEPIINTPQECRDALITNRVDHITTNTATYSRS</sequence>
<dbReference type="InterPro" id="IPR031730">
    <property type="entry name" value="Carbam_trans_C"/>
</dbReference>
<dbReference type="InterPro" id="IPR043129">
    <property type="entry name" value="ATPase_NBD"/>
</dbReference>
<protein>
    <submittedName>
        <fullName evidence="4">Carbamoyltransferase</fullName>
    </submittedName>
</protein>
<dbReference type="PANTHER" id="PTHR34847:SF1">
    <property type="entry name" value="NODULATION PROTEIN U"/>
    <property type="match status" value="1"/>
</dbReference>
<dbReference type="CDD" id="cd24100">
    <property type="entry name" value="ASKHA_NBD_MJ1051-like_N"/>
    <property type="match status" value="1"/>
</dbReference>
<dbReference type="InterPro" id="IPR051338">
    <property type="entry name" value="NodU/CmcH_Carbamoyltrnsfr"/>
</dbReference>
<evidence type="ECO:0000259" key="3">
    <source>
        <dbReference type="Pfam" id="PF16861"/>
    </source>
</evidence>
<dbReference type="RefSeq" id="WP_176787499.1">
    <property type="nucleotide sequence ID" value="NZ_FNCV01000001.1"/>
</dbReference>
<dbReference type="SUPFAM" id="SSF53067">
    <property type="entry name" value="Actin-like ATPase domain"/>
    <property type="match status" value="1"/>
</dbReference>
<keyword evidence="5" id="KW-1185">Reference proteome</keyword>
<dbReference type="STRING" id="83401.SAMN05421742_10199"/>
<name>A0A1G7TTX1_9PROT</name>